<dbReference type="Gene3D" id="1.25.40.20">
    <property type="entry name" value="Ankyrin repeat-containing domain"/>
    <property type="match status" value="2"/>
</dbReference>
<dbReference type="PRINTS" id="PR01415">
    <property type="entry name" value="ANKYRIN"/>
</dbReference>
<keyword evidence="2 3" id="KW-0040">ANK repeat</keyword>
<dbReference type="Pfam" id="PF00023">
    <property type="entry name" value="Ank"/>
    <property type="match status" value="1"/>
</dbReference>
<name>A0AA88L9B0_ARTSF</name>
<evidence type="ECO:0000313" key="5">
    <source>
        <dbReference type="Proteomes" id="UP001187531"/>
    </source>
</evidence>
<protein>
    <submittedName>
        <fullName evidence="4">Uncharacterized protein</fullName>
    </submittedName>
</protein>
<dbReference type="InterPro" id="IPR036770">
    <property type="entry name" value="Ankyrin_rpt-contain_sf"/>
</dbReference>
<dbReference type="SUPFAM" id="SSF48403">
    <property type="entry name" value="Ankyrin repeat"/>
    <property type="match status" value="1"/>
</dbReference>
<evidence type="ECO:0000256" key="1">
    <source>
        <dbReference type="ARBA" id="ARBA00022737"/>
    </source>
</evidence>
<proteinExistence type="predicted"/>
<evidence type="ECO:0000313" key="4">
    <source>
        <dbReference type="EMBL" id="KAK2717614.1"/>
    </source>
</evidence>
<feature type="repeat" description="ANK" evidence="3">
    <location>
        <begin position="260"/>
        <end position="292"/>
    </location>
</feature>
<feature type="repeat" description="ANK" evidence="3">
    <location>
        <begin position="227"/>
        <end position="259"/>
    </location>
</feature>
<dbReference type="AlphaFoldDB" id="A0AA88L9B0"/>
<keyword evidence="1" id="KW-0677">Repeat</keyword>
<feature type="repeat" description="ANK" evidence="3">
    <location>
        <begin position="293"/>
        <end position="325"/>
    </location>
</feature>
<comment type="caution">
    <text evidence="4">The sequence shown here is derived from an EMBL/GenBank/DDBJ whole genome shotgun (WGS) entry which is preliminary data.</text>
</comment>
<dbReference type="PROSITE" id="PS50297">
    <property type="entry name" value="ANK_REP_REGION"/>
    <property type="match status" value="3"/>
</dbReference>
<evidence type="ECO:0000256" key="2">
    <source>
        <dbReference type="ARBA" id="ARBA00023043"/>
    </source>
</evidence>
<dbReference type="Proteomes" id="UP001187531">
    <property type="component" value="Unassembled WGS sequence"/>
</dbReference>
<reference evidence="4" key="1">
    <citation type="submission" date="2023-07" db="EMBL/GenBank/DDBJ databases">
        <title>Chromosome-level genome assembly of Artemia franciscana.</title>
        <authorList>
            <person name="Jo E."/>
        </authorList>
    </citation>
    <scope>NUCLEOTIDE SEQUENCE</scope>
    <source>
        <tissue evidence="4">Whole body</tissue>
    </source>
</reference>
<dbReference type="SMART" id="SM00248">
    <property type="entry name" value="ANK"/>
    <property type="match status" value="3"/>
</dbReference>
<dbReference type="PANTHER" id="PTHR24171">
    <property type="entry name" value="ANKYRIN REPEAT DOMAIN-CONTAINING PROTEIN 39-RELATED"/>
    <property type="match status" value="1"/>
</dbReference>
<dbReference type="Pfam" id="PF12796">
    <property type="entry name" value="Ank_2"/>
    <property type="match status" value="1"/>
</dbReference>
<dbReference type="PROSITE" id="PS50088">
    <property type="entry name" value="ANK_REPEAT"/>
    <property type="match status" value="3"/>
</dbReference>
<organism evidence="4 5">
    <name type="scientific">Artemia franciscana</name>
    <name type="common">Brine shrimp</name>
    <name type="synonym">Artemia sanfranciscana</name>
    <dbReference type="NCBI Taxonomy" id="6661"/>
    <lineage>
        <taxon>Eukaryota</taxon>
        <taxon>Metazoa</taxon>
        <taxon>Ecdysozoa</taxon>
        <taxon>Arthropoda</taxon>
        <taxon>Crustacea</taxon>
        <taxon>Branchiopoda</taxon>
        <taxon>Anostraca</taxon>
        <taxon>Artemiidae</taxon>
        <taxon>Artemia</taxon>
    </lineage>
</organism>
<dbReference type="EMBL" id="JAVRJZ010000010">
    <property type="protein sequence ID" value="KAK2717614.1"/>
    <property type="molecule type" value="Genomic_DNA"/>
</dbReference>
<gene>
    <name evidence="4" type="ORF">QYM36_006402</name>
</gene>
<evidence type="ECO:0000256" key="3">
    <source>
        <dbReference type="PROSITE-ProRule" id="PRU00023"/>
    </source>
</evidence>
<accession>A0AA88L9B0</accession>
<sequence length="352" mass="39440">MYNVFSEMLNFEKEKDIWCPVGEKRAVVKKVNICKSTGISKLGPEAKKVDVENDNSCQMNKKAAIGKMATSKQIDPFGKLEKEIAIVAKMLSIFYRSSELKKKFRMRKELMDLIRQTNSLTEKLKRYQRQIGTRDLEGILSSFYFQIIKLSSILDNLANEVERSPQDKEEALCLIQNKEGQNQVGQGQTDVNENMSSNLRIDAFTNQIDAVESHLKNGINPNLKDNFQKTPLHYAIEVSRLDICQVLVSDGAAVNALDSKNRTPLHYAASRGTLDICQFLVSNGARINALDFDNNTPLHCAVTSNAMVVVRYLLENGADPHLENCSKVTAVDTAAKHSSLAINLLLNGIKEW</sequence>
<keyword evidence="5" id="KW-1185">Reference proteome</keyword>
<dbReference type="InterPro" id="IPR002110">
    <property type="entry name" value="Ankyrin_rpt"/>
</dbReference>